<feature type="compositionally biased region" description="Low complexity" evidence="1">
    <location>
        <begin position="399"/>
        <end position="410"/>
    </location>
</feature>
<dbReference type="EMBL" id="CDMZ01002131">
    <property type="protein sequence ID" value="CEM40919.1"/>
    <property type="molecule type" value="Genomic_DNA"/>
</dbReference>
<name>A0A0G4HAT9_9ALVE</name>
<accession>A0A0G4HAT9</accession>
<protein>
    <submittedName>
        <fullName evidence="2">Uncharacterized protein</fullName>
    </submittedName>
</protein>
<feature type="region of interest" description="Disordered" evidence="1">
    <location>
        <begin position="358"/>
        <end position="410"/>
    </location>
</feature>
<dbReference type="AlphaFoldDB" id="A0A0G4HAT9"/>
<sequence>MEALASTFRAKVQASHEIHLMQGTSFSTVLKTQMDVLKNAAQWKAVQPDTEGHLEIAMGFANLVKETLKRQVNDFFAANVEAYTQCINDACAAVDSLIAEYISAELGKAQSHSVSQSCESAHVGLMLEERGDEVYLLDQLMEEKEFLTVELSSRNNVKGRGSLDRMFLLDLIHAQHFDLGPPVTLRSTGHTGEITATPFWLRAFLPTMIQSVWQMIYFSERGCAAIPPTALVPSDKDRQWIIKAHLLIWNAHADRDGRGPSQVSFEDVWETGKTKKRPAKAAWTALTRSIADKLKTLRGGGTQYGLDPVNEAHVKEFHRVCLQNKMAREPAWWQLEVQQRVPSAVAFKPQWMTDYGGSAEETQERGEVVSASASVSVPGPVPAKAPAPAKAAAPPPPSQAAQAPAEMNAA</sequence>
<evidence type="ECO:0000256" key="1">
    <source>
        <dbReference type="SAM" id="MobiDB-lite"/>
    </source>
</evidence>
<feature type="non-terminal residue" evidence="2">
    <location>
        <position position="410"/>
    </location>
</feature>
<evidence type="ECO:0000313" key="2">
    <source>
        <dbReference type="EMBL" id="CEM40919.1"/>
    </source>
</evidence>
<proteinExistence type="predicted"/>
<organism evidence="2">
    <name type="scientific">Chromera velia CCMP2878</name>
    <dbReference type="NCBI Taxonomy" id="1169474"/>
    <lineage>
        <taxon>Eukaryota</taxon>
        <taxon>Sar</taxon>
        <taxon>Alveolata</taxon>
        <taxon>Colpodellida</taxon>
        <taxon>Chromeraceae</taxon>
        <taxon>Chromera</taxon>
    </lineage>
</organism>
<dbReference type="VEuPathDB" id="CryptoDB:Cvel_25648"/>
<gene>
    <name evidence="2" type="ORF">Cvel_25648</name>
</gene>
<feature type="compositionally biased region" description="Low complexity" evidence="1">
    <location>
        <begin position="368"/>
        <end position="378"/>
    </location>
</feature>
<dbReference type="PhylomeDB" id="A0A0G4HAT9"/>
<reference evidence="2" key="1">
    <citation type="submission" date="2014-11" db="EMBL/GenBank/DDBJ databases">
        <authorList>
            <person name="Otto D Thomas"/>
            <person name="Naeem Raeece"/>
        </authorList>
    </citation>
    <scope>NUCLEOTIDE SEQUENCE</scope>
</reference>